<reference evidence="16 17" key="1">
    <citation type="submission" date="2016-09" db="EMBL/GenBank/DDBJ databases">
        <authorList>
            <person name="Reverchon S."/>
            <person name="Nasser W."/>
            <person name="Leonard S."/>
            <person name="Brochier C."/>
            <person name="Duprey A."/>
        </authorList>
    </citation>
    <scope>NUCLEOTIDE SEQUENCE [LARGE SCALE GENOMIC DNA]</scope>
    <source>
        <strain evidence="16 17">174/2</strain>
    </source>
</reference>
<protein>
    <recommendedName>
        <fullName evidence="6 15">Cyclic di-GMP-binding protein</fullName>
    </recommendedName>
    <alternativeName>
        <fullName evidence="14 15">Cellulose synthase regulatory subunit</fullName>
    </alternativeName>
</protein>
<comment type="similarity">
    <text evidence="4 15">Belongs to the AcsB/BcsB family.</text>
</comment>
<proteinExistence type="inferred from homology"/>
<comment type="subunit">
    <text evidence="5 15">Tightly associated with the cellulose synthase catalytic subunit.</text>
</comment>
<evidence type="ECO:0000256" key="5">
    <source>
        <dbReference type="ARBA" id="ARBA00011437"/>
    </source>
</evidence>
<dbReference type="UniPathway" id="UPA00694"/>
<dbReference type="Gene3D" id="2.60.120.260">
    <property type="entry name" value="Galactose-binding domain-like"/>
    <property type="match status" value="2"/>
</dbReference>
<comment type="pathway">
    <text evidence="3 15">Glycan metabolism; bacterial cellulose biosynthesis.</text>
</comment>
<dbReference type="AlphaFoldDB" id="A0A375A570"/>
<keyword evidence="17" id="KW-1185">Reference proteome</keyword>
<dbReference type="GO" id="GO:0005886">
    <property type="term" value="C:plasma membrane"/>
    <property type="evidence" value="ECO:0007669"/>
    <property type="project" value="UniProtKB-SubCell"/>
</dbReference>
<evidence type="ECO:0000256" key="10">
    <source>
        <dbReference type="ARBA" id="ARBA00022692"/>
    </source>
</evidence>
<keyword evidence="9 15" id="KW-0973">c-di-GMP</keyword>
<feature type="transmembrane region" description="Helical" evidence="15">
    <location>
        <begin position="838"/>
        <end position="861"/>
    </location>
</feature>
<keyword evidence="8 15" id="KW-0997">Cell inner membrane</keyword>
<gene>
    <name evidence="16" type="primary">bcsB</name>
    <name evidence="16" type="ORF">DAQ1742_00094</name>
</gene>
<dbReference type="GO" id="GO:0030244">
    <property type="term" value="P:cellulose biosynthetic process"/>
    <property type="evidence" value="ECO:0007669"/>
    <property type="project" value="UniProtKB-KW"/>
</dbReference>
<dbReference type="RefSeq" id="WP_232046571.1">
    <property type="nucleotide sequence ID" value="NZ_LT615367.1"/>
</dbReference>
<dbReference type="InterPro" id="IPR003920">
    <property type="entry name" value="Cell_synth_B"/>
</dbReference>
<evidence type="ECO:0000256" key="6">
    <source>
        <dbReference type="ARBA" id="ARBA00021844"/>
    </source>
</evidence>
<sequence>MMTPGFLTTLRVNANALAARLPLSLWIAGVMALSSAAVLAAPENDDAPLPMMLSPGGNAAQHAVTTPATGPANIPAMPPIVSPPVATPSASPAVTSPFFVPSDSSVPAVPAPGGDATRADLPATTPPLPAIVAPDNATTDAAGATTPSMPLPVGGDAGYQPLASRVSVAQMGQSHGITLAGGQTQAGVMFTLPGDQVVTNAMLDLSLRVSPELAALNASMQLMLNGQPLGTVPLSAATGESTRFQLDIPAAMVVSSNNLSFRINDAERLLCERDSATRYNLTILPETTLQLEGQQLDIGTRLSNFPRPFIDPLQMTPAVVPMVFPEQVNPGQVGAASLVASWLGMRMDGYGASFPVIRDALPEKSGIVFGHPGDKVGTLVLPPVSGPTLQLVDNPVNPVYKLMLVIGQDEVQLRQAAYRLVSQPLDGDGATLSVPPQTITPRRPYDAPRWINTDRPVRFSELLRKDQNMTVSGIWHEALRINFRAAPDLFLWDGDTIPVKVDYRFPSESWIDEDRSYLNVMLNGTFLRNLTVNKVGLLQRAWREMGGDSRQETYTLKVDPYLIYGYNQFQLYFNIRAKDDAPCSVLQNNNIKSQIADSASIDLSRTRHFTLLPNLSYFVGAAFPFSRLADYAQTVMLLPEKPTNAEIGLLLDLAGRAGDATGVSLNAAKVMFGLPANAGDRLKLENSDVLAVTSLGQSAFNKSLLADSPFGVNDRAFSVRTQSSWEHVRTLLTGDWDRTPIDADRYFSSNEAWRGFLSYRSPWNNGRVVVVATGSSDEQLSHLYSDLNSPGINAAIRGDTAIITNENGVRSFRVGPQFPVGEMPWYMMIIWYANQHSVLLALSALLLAAVIGAGLTSLLRMQAEKRLSTRRDAGSGKK</sequence>
<keyword evidence="10 15" id="KW-0812">Transmembrane</keyword>
<dbReference type="PANTHER" id="PTHR39083">
    <property type="entry name" value="CYCLIC DI-GMP-BINDING PROTEIN"/>
    <property type="match status" value="1"/>
</dbReference>
<evidence type="ECO:0000256" key="15">
    <source>
        <dbReference type="RuleBase" id="RU365021"/>
    </source>
</evidence>
<dbReference type="Pfam" id="PF03170">
    <property type="entry name" value="BcsB"/>
    <property type="match status" value="1"/>
</dbReference>
<evidence type="ECO:0000256" key="7">
    <source>
        <dbReference type="ARBA" id="ARBA00022475"/>
    </source>
</evidence>
<evidence type="ECO:0000256" key="1">
    <source>
        <dbReference type="ARBA" id="ARBA00002057"/>
    </source>
</evidence>
<keyword evidence="12 15" id="KW-1133">Transmembrane helix</keyword>
<dbReference type="PRINTS" id="PR01440">
    <property type="entry name" value="CELLSNTHASEB"/>
</dbReference>
<dbReference type="PANTHER" id="PTHR39083:SF1">
    <property type="entry name" value="CYCLIC DI-GMP-BINDING PROTEIN"/>
    <property type="match status" value="1"/>
</dbReference>
<keyword evidence="7 15" id="KW-1003">Cell membrane</keyword>
<accession>A0A375A570</accession>
<dbReference type="KEGG" id="daq:DAQ1742_00094"/>
<comment type="subcellular location">
    <subcellularLocation>
        <location evidence="2">Cell inner membrane</location>
        <topology evidence="2">Single-pass membrane protein</topology>
    </subcellularLocation>
</comment>
<evidence type="ECO:0000256" key="13">
    <source>
        <dbReference type="ARBA" id="ARBA00023136"/>
    </source>
</evidence>
<evidence type="ECO:0000256" key="8">
    <source>
        <dbReference type="ARBA" id="ARBA00022519"/>
    </source>
</evidence>
<dbReference type="NCBIfam" id="NF008324">
    <property type="entry name" value="PRK11114.1-2"/>
    <property type="match status" value="1"/>
</dbReference>
<comment type="function">
    <text evidence="1 15">Binds the cellulose synthase activator, bis-(3'-5') cyclic diguanylic acid (c-di-GMP).</text>
</comment>
<feature type="signal peptide" evidence="15">
    <location>
        <begin position="1"/>
        <end position="40"/>
    </location>
</feature>
<evidence type="ECO:0000256" key="14">
    <source>
        <dbReference type="ARBA" id="ARBA00033444"/>
    </source>
</evidence>
<organism evidence="16 17">
    <name type="scientific">Dickeya aquatica</name>
    <dbReference type="NCBI Taxonomy" id="1401087"/>
    <lineage>
        <taxon>Bacteria</taxon>
        <taxon>Pseudomonadati</taxon>
        <taxon>Pseudomonadota</taxon>
        <taxon>Gammaproteobacteria</taxon>
        <taxon>Enterobacterales</taxon>
        <taxon>Pectobacteriaceae</taxon>
        <taxon>Dickeya</taxon>
    </lineage>
</organism>
<dbReference type="Proteomes" id="UP000294820">
    <property type="component" value="Chromosome 1"/>
</dbReference>
<name>A0A375A570_9GAMM</name>
<feature type="chain" id="PRO_5016480667" description="Cyclic di-GMP-binding protein" evidence="15">
    <location>
        <begin position="41"/>
        <end position="878"/>
    </location>
</feature>
<evidence type="ECO:0000313" key="17">
    <source>
        <dbReference type="Proteomes" id="UP000294820"/>
    </source>
</evidence>
<evidence type="ECO:0000256" key="4">
    <source>
        <dbReference type="ARBA" id="ARBA00010714"/>
    </source>
</evidence>
<evidence type="ECO:0000256" key="11">
    <source>
        <dbReference type="ARBA" id="ARBA00022916"/>
    </source>
</evidence>
<evidence type="ECO:0000256" key="9">
    <source>
        <dbReference type="ARBA" id="ARBA00022636"/>
    </source>
</evidence>
<evidence type="ECO:0000256" key="12">
    <source>
        <dbReference type="ARBA" id="ARBA00022989"/>
    </source>
</evidence>
<keyword evidence="15" id="KW-0732">Signal</keyword>
<dbReference type="GO" id="GO:0006011">
    <property type="term" value="P:UDP-alpha-D-glucose metabolic process"/>
    <property type="evidence" value="ECO:0007669"/>
    <property type="project" value="InterPro"/>
</dbReference>
<evidence type="ECO:0000256" key="2">
    <source>
        <dbReference type="ARBA" id="ARBA00004377"/>
    </source>
</evidence>
<keyword evidence="11 15" id="KW-0135">Cellulose biosynthesis</keyword>
<evidence type="ECO:0000313" key="16">
    <source>
        <dbReference type="EMBL" id="SLM61228.1"/>
    </source>
</evidence>
<dbReference type="EMBL" id="LT615367">
    <property type="protein sequence ID" value="SLM61228.1"/>
    <property type="molecule type" value="Genomic_DNA"/>
</dbReference>
<keyword evidence="13 15" id="KW-0472">Membrane</keyword>
<dbReference type="InterPro" id="IPR018513">
    <property type="entry name" value="Cell_synthase_bac"/>
</dbReference>
<evidence type="ECO:0000256" key="3">
    <source>
        <dbReference type="ARBA" id="ARBA00005186"/>
    </source>
</evidence>